<dbReference type="PROSITE" id="PS50110">
    <property type="entry name" value="RESPONSE_REGULATORY"/>
    <property type="match status" value="1"/>
</dbReference>
<dbReference type="Gene3D" id="3.40.50.2300">
    <property type="match status" value="1"/>
</dbReference>
<evidence type="ECO:0000313" key="5">
    <source>
        <dbReference type="Proteomes" id="UP000094094"/>
    </source>
</evidence>
<evidence type="ECO:0000256" key="1">
    <source>
        <dbReference type="PROSITE-ProRule" id="PRU00169"/>
    </source>
</evidence>
<reference evidence="4 5" key="1">
    <citation type="submission" date="2016-09" db="EMBL/GenBank/DDBJ databases">
        <title>Complete genome sequencing of Streptomyces lydicus 103 and metabolic pathways analysis of antibiotic biosynthesis.</title>
        <authorList>
            <person name="Jia N."/>
            <person name="Ding M.-Z."/>
            <person name="Gao F."/>
            <person name="Yuan Y.-J."/>
        </authorList>
    </citation>
    <scope>NUCLEOTIDE SEQUENCE [LARGE SCALE GENOMIC DNA]</scope>
    <source>
        <strain evidence="4 5">103</strain>
    </source>
</reference>
<dbReference type="KEGG" id="slc:SL103_20820"/>
<dbReference type="InterPro" id="IPR001789">
    <property type="entry name" value="Sig_transdc_resp-reg_receiver"/>
</dbReference>
<feature type="domain" description="Response regulatory" evidence="3">
    <location>
        <begin position="89"/>
        <end position="145"/>
    </location>
</feature>
<evidence type="ECO:0000256" key="2">
    <source>
        <dbReference type="SAM" id="MobiDB-lite"/>
    </source>
</evidence>
<dbReference type="SUPFAM" id="SSF52172">
    <property type="entry name" value="CheY-like"/>
    <property type="match status" value="1"/>
</dbReference>
<accession>A0A1D7VNN3</accession>
<keyword evidence="5" id="KW-1185">Reference proteome</keyword>
<dbReference type="Proteomes" id="UP000094094">
    <property type="component" value="Chromosome"/>
</dbReference>
<evidence type="ECO:0000259" key="3">
    <source>
        <dbReference type="PROSITE" id="PS50110"/>
    </source>
</evidence>
<evidence type="ECO:0000313" key="4">
    <source>
        <dbReference type="EMBL" id="AOP48352.1"/>
    </source>
</evidence>
<comment type="caution">
    <text evidence="1">Lacks conserved residue(s) required for the propagation of feature annotation.</text>
</comment>
<dbReference type="InterPro" id="IPR011006">
    <property type="entry name" value="CheY-like_superfamily"/>
</dbReference>
<organism evidence="4 5">
    <name type="scientific">Streptomyces lydicus</name>
    <dbReference type="NCBI Taxonomy" id="47763"/>
    <lineage>
        <taxon>Bacteria</taxon>
        <taxon>Bacillati</taxon>
        <taxon>Actinomycetota</taxon>
        <taxon>Actinomycetes</taxon>
        <taxon>Kitasatosporales</taxon>
        <taxon>Streptomycetaceae</taxon>
        <taxon>Streptomyces</taxon>
    </lineage>
</organism>
<sequence>MARTALSDVRATLSDYRTLSLDSELAGVRMALRAAGMRAEPPAATNTVRAELREEFTDLPPAAVSGASPAGWPGDPPRPVEGGRTDMIRFLLADDQALVRGVLAAVLRLEPDIDVAAEIGTGTEVLAAAQRISPDKAALRSPGPL</sequence>
<name>A0A1D7VNN3_9ACTN</name>
<dbReference type="EMBL" id="CP017157">
    <property type="protein sequence ID" value="AOP48352.1"/>
    <property type="molecule type" value="Genomic_DNA"/>
</dbReference>
<feature type="compositionally biased region" description="Low complexity" evidence="2">
    <location>
        <begin position="61"/>
        <end position="73"/>
    </location>
</feature>
<proteinExistence type="predicted"/>
<protein>
    <recommendedName>
        <fullName evidence="3">Response regulatory domain-containing protein</fullName>
    </recommendedName>
</protein>
<gene>
    <name evidence="4" type="ORF">SL103_20820</name>
</gene>
<dbReference type="GO" id="GO:0000160">
    <property type="term" value="P:phosphorelay signal transduction system"/>
    <property type="evidence" value="ECO:0007669"/>
    <property type="project" value="InterPro"/>
</dbReference>
<dbReference type="AlphaFoldDB" id="A0A1D7VNN3"/>
<dbReference type="RefSeq" id="WP_069570485.1">
    <property type="nucleotide sequence ID" value="NZ_CP017157.1"/>
</dbReference>
<feature type="region of interest" description="Disordered" evidence="2">
    <location>
        <begin position="61"/>
        <end position="81"/>
    </location>
</feature>